<dbReference type="AlphaFoldDB" id="A0A5E4MR91"/>
<accession>A0A5E4MR91</accession>
<feature type="coiled-coil region" evidence="1">
    <location>
        <begin position="47"/>
        <end position="74"/>
    </location>
</feature>
<dbReference type="GO" id="GO:0004519">
    <property type="term" value="F:endonuclease activity"/>
    <property type="evidence" value="ECO:0007669"/>
    <property type="project" value="UniProtKB-KW"/>
</dbReference>
<keyword evidence="2" id="KW-0540">Nuclease</keyword>
<dbReference type="Gene3D" id="1.20.5.340">
    <property type="match status" value="1"/>
</dbReference>
<name>A0A5E4MR91_9HEMI</name>
<sequence length="528" mass="59794">MEDKLDSLIKAVNDLKTSNNKLVSSINSLFDKVASITNKINGHSAQLNTLSSELASLTTKVETLEANIASSNTKSSILIYDNLISEMIDRQSRRNNVLLFNLPDDSTNASSDSTSIQNILHFLNLKSKPNSVIRLGKPSSSNTTKPRPQQEYMSHLRQELLNRQSNGEQDLIIRTTSKALQKLSIQKTNFHSQYIQLLLPKSFTETWLHNNVSSLELGLVNYEIYRYDRSLLSSSSTRGGGVLIAVNKKCISSQIDVDIKSLELCFVSVKINNLISSRPNNDLLLFGDFNLPNLNKASLNANLNLSSPEAIFLENLSFLNLFQINTIFNSYGSILDLILSNCNSQSISLNKDSIVPVDNYHLPINVSYSQFYTPSPLSFSEETYDWYKGDYINILSFLGSINWNEFFNISNDITTITKEFYSLLLYAIDTFIPKKRYCKSKFPCWFSKDLINLIKLKKFQHSIFKLSNSHDDYQQFSSTRAQCKSLSRFDYAQYLAYAPPEFAIASSPIAATTTARRLTFSRPRVNKQ</sequence>
<organism evidence="2 3">
    <name type="scientific">Cinara cedri</name>
    <dbReference type="NCBI Taxonomy" id="506608"/>
    <lineage>
        <taxon>Eukaryota</taxon>
        <taxon>Metazoa</taxon>
        <taxon>Ecdysozoa</taxon>
        <taxon>Arthropoda</taxon>
        <taxon>Hexapoda</taxon>
        <taxon>Insecta</taxon>
        <taxon>Pterygota</taxon>
        <taxon>Neoptera</taxon>
        <taxon>Paraneoptera</taxon>
        <taxon>Hemiptera</taxon>
        <taxon>Sternorrhyncha</taxon>
        <taxon>Aphidomorpha</taxon>
        <taxon>Aphidoidea</taxon>
        <taxon>Aphididae</taxon>
        <taxon>Lachninae</taxon>
        <taxon>Cinara</taxon>
    </lineage>
</organism>
<proteinExistence type="predicted"/>
<protein>
    <submittedName>
        <fullName evidence="2">Endonuclease/exonuclease/phosphatase</fullName>
    </submittedName>
</protein>
<keyword evidence="2" id="KW-0269">Exonuclease</keyword>
<dbReference type="GO" id="GO:0004527">
    <property type="term" value="F:exonuclease activity"/>
    <property type="evidence" value="ECO:0007669"/>
    <property type="project" value="UniProtKB-KW"/>
</dbReference>
<evidence type="ECO:0000313" key="2">
    <source>
        <dbReference type="EMBL" id="VVC34198.1"/>
    </source>
</evidence>
<keyword evidence="2" id="KW-0378">Hydrolase</keyword>
<dbReference type="PANTHER" id="PTHR33395">
    <property type="entry name" value="TRANSCRIPTASE, PUTATIVE-RELATED-RELATED"/>
    <property type="match status" value="1"/>
</dbReference>
<gene>
    <name evidence="2" type="ORF">CINCED_3A007958</name>
</gene>
<dbReference type="GO" id="GO:0007508">
    <property type="term" value="P:larval heart development"/>
    <property type="evidence" value="ECO:0007669"/>
    <property type="project" value="TreeGrafter"/>
</dbReference>
<keyword evidence="3" id="KW-1185">Reference proteome</keyword>
<dbReference type="Proteomes" id="UP000325440">
    <property type="component" value="Unassembled WGS sequence"/>
</dbReference>
<reference evidence="2 3" key="1">
    <citation type="submission" date="2019-08" db="EMBL/GenBank/DDBJ databases">
        <authorList>
            <person name="Alioto T."/>
            <person name="Alioto T."/>
            <person name="Gomez Garrido J."/>
        </authorList>
    </citation>
    <scope>NUCLEOTIDE SEQUENCE [LARGE SCALE GENOMIC DNA]</scope>
</reference>
<dbReference type="PANTHER" id="PTHR33395:SF22">
    <property type="entry name" value="REVERSE TRANSCRIPTASE DOMAIN-CONTAINING PROTEIN"/>
    <property type="match status" value="1"/>
</dbReference>
<evidence type="ECO:0000256" key="1">
    <source>
        <dbReference type="SAM" id="Coils"/>
    </source>
</evidence>
<dbReference type="SUPFAM" id="SSF56219">
    <property type="entry name" value="DNase I-like"/>
    <property type="match status" value="1"/>
</dbReference>
<dbReference type="InterPro" id="IPR036691">
    <property type="entry name" value="Endo/exonu/phosph_ase_sf"/>
</dbReference>
<keyword evidence="2" id="KW-0255">Endonuclease</keyword>
<dbReference type="OrthoDB" id="6601214at2759"/>
<dbReference type="GO" id="GO:0031012">
    <property type="term" value="C:extracellular matrix"/>
    <property type="evidence" value="ECO:0007669"/>
    <property type="project" value="TreeGrafter"/>
</dbReference>
<dbReference type="EMBL" id="CABPRJ010000986">
    <property type="protein sequence ID" value="VVC34198.1"/>
    <property type="molecule type" value="Genomic_DNA"/>
</dbReference>
<evidence type="ECO:0000313" key="3">
    <source>
        <dbReference type="Proteomes" id="UP000325440"/>
    </source>
</evidence>
<keyword evidence="1" id="KW-0175">Coiled coil</keyword>
<dbReference type="GO" id="GO:0061343">
    <property type="term" value="P:cell adhesion involved in heart morphogenesis"/>
    <property type="evidence" value="ECO:0007669"/>
    <property type="project" value="TreeGrafter"/>
</dbReference>